<evidence type="ECO:0000256" key="13">
    <source>
        <dbReference type="RuleBase" id="RU362121"/>
    </source>
</evidence>
<dbReference type="GO" id="GO:0020037">
    <property type="term" value="F:heme binding"/>
    <property type="evidence" value="ECO:0007669"/>
    <property type="project" value="UniProtKB-UniRule"/>
</dbReference>
<dbReference type="OrthoDB" id="260519at2759"/>
<dbReference type="SUPFAM" id="SSF55856">
    <property type="entry name" value="Cytochrome b5-like heme/steroid binding domain"/>
    <property type="match status" value="1"/>
</dbReference>
<keyword evidence="3 13" id="KW-0349">Heme</keyword>
<keyword evidence="6" id="KW-0256">Endoplasmic reticulum</keyword>
<feature type="domain" description="Cytochrome b5 heme-binding" evidence="14">
    <location>
        <begin position="4"/>
        <end position="80"/>
    </location>
</feature>
<evidence type="ECO:0000256" key="10">
    <source>
        <dbReference type="ARBA" id="ARBA00023136"/>
    </source>
</evidence>
<evidence type="ECO:0000256" key="3">
    <source>
        <dbReference type="ARBA" id="ARBA00022617"/>
    </source>
</evidence>
<evidence type="ECO:0000313" key="15">
    <source>
        <dbReference type="EMBL" id="CCL99402.1"/>
    </source>
</evidence>
<evidence type="ECO:0000256" key="7">
    <source>
        <dbReference type="ARBA" id="ARBA00022848"/>
    </source>
</evidence>
<keyword evidence="5 13" id="KW-0479">Metal-binding</keyword>
<evidence type="ECO:0000256" key="9">
    <source>
        <dbReference type="ARBA" id="ARBA00023004"/>
    </source>
</evidence>
<gene>
    <name evidence="15" type="ORF">FIBRA_01420</name>
</gene>
<evidence type="ECO:0000256" key="1">
    <source>
        <dbReference type="ARBA" id="ARBA00004131"/>
    </source>
</evidence>
<dbReference type="Gene3D" id="3.10.120.10">
    <property type="entry name" value="Cytochrome b5-like heme/steroid binding domain"/>
    <property type="match status" value="1"/>
</dbReference>
<keyword evidence="10" id="KW-0472">Membrane</keyword>
<dbReference type="PANTHER" id="PTHR19359">
    <property type="entry name" value="CYTOCHROME B5"/>
    <property type="match status" value="1"/>
</dbReference>
<dbReference type="GO" id="GO:0046872">
    <property type="term" value="F:metal ion binding"/>
    <property type="evidence" value="ECO:0007669"/>
    <property type="project" value="UniProtKB-UniRule"/>
</dbReference>
<dbReference type="HOGENOM" id="CLU_102602_3_2_1"/>
<comment type="subcellular location">
    <subcellularLocation>
        <location evidence="1">Endoplasmic reticulum membrane</location>
        <topology evidence="1">Single-pass membrane protein</topology>
        <orientation evidence="1">Cytoplasmic side</orientation>
    </subcellularLocation>
    <subcellularLocation>
        <location evidence="11">Microsome membrane</location>
        <topology evidence="11">Single-pass membrane protein</topology>
        <orientation evidence="11">Cytoplasmic side</orientation>
    </subcellularLocation>
</comment>
<dbReference type="Proteomes" id="UP000006352">
    <property type="component" value="Unassembled WGS sequence"/>
</dbReference>
<keyword evidence="4" id="KW-0812">Transmembrane</keyword>
<dbReference type="PRINTS" id="PR00363">
    <property type="entry name" value="CYTOCHROMEB5"/>
</dbReference>
<dbReference type="PROSITE" id="PS00191">
    <property type="entry name" value="CYTOCHROME_B5_1"/>
    <property type="match status" value="1"/>
</dbReference>
<evidence type="ECO:0000256" key="2">
    <source>
        <dbReference type="ARBA" id="ARBA00022448"/>
    </source>
</evidence>
<dbReference type="FunCoup" id="J4HTB7">
    <property type="interactions" value="272"/>
</dbReference>
<dbReference type="EMBL" id="HE796932">
    <property type="protein sequence ID" value="CCL99402.1"/>
    <property type="molecule type" value="Genomic_DNA"/>
</dbReference>
<keyword evidence="2" id="KW-0813">Transport</keyword>
<keyword evidence="7" id="KW-0492">Microsome</keyword>
<keyword evidence="16" id="KW-1185">Reference proteome</keyword>
<evidence type="ECO:0000256" key="6">
    <source>
        <dbReference type="ARBA" id="ARBA00022824"/>
    </source>
</evidence>
<reference evidence="15 16" key="1">
    <citation type="journal article" date="2012" name="Appl. Environ. Microbiol.">
        <title>Short-read sequencing for genomic analysis of the brown rot fungus Fibroporia radiculosa.</title>
        <authorList>
            <person name="Tang J.D."/>
            <person name="Perkins A.D."/>
            <person name="Sonstegard T.S."/>
            <person name="Schroeder S.G."/>
            <person name="Burgess S.C."/>
            <person name="Diehl S.V."/>
        </authorList>
    </citation>
    <scope>NUCLEOTIDE SEQUENCE [LARGE SCALE GENOMIC DNA]</scope>
    <source>
        <strain evidence="15 16">TFFH 294</strain>
    </source>
</reference>
<dbReference type="AlphaFoldDB" id="J4HTB7"/>
<evidence type="ECO:0000256" key="8">
    <source>
        <dbReference type="ARBA" id="ARBA00022982"/>
    </source>
</evidence>
<sequence>MSDSKIITFEELKANNTKDSLYVLIHEKVYNVAKFIDEHPGGDEVILAETGKDATEAFEDVGHSDEAREILKTLFVGEFEKNGSLKTKPVYDSNSSSSHAVNAAVQQGSNMMYFVPLAMLGAYFAWRYYSTGSV</sequence>
<keyword evidence="9 13" id="KW-0408">Iron</keyword>
<evidence type="ECO:0000256" key="5">
    <source>
        <dbReference type="ARBA" id="ARBA00022723"/>
    </source>
</evidence>
<evidence type="ECO:0000313" key="16">
    <source>
        <dbReference type="Proteomes" id="UP000006352"/>
    </source>
</evidence>
<evidence type="ECO:0000256" key="12">
    <source>
        <dbReference type="ARBA" id="ARBA00038168"/>
    </source>
</evidence>
<dbReference type="GeneID" id="24094313"/>
<organism evidence="15 16">
    <name type="scientific">Fibroporia radiculosa</name>
    <dbReference type="NCBI Taxonomy" id="599839"/>
    <lineage>
        <taxon>Eukaryota</taxon>
        <taxon>Fungi</taxon>
        <taxon>Dikarya</taxon>
        <taxon>Basidiomycota</taxon>
        <taxon>Agaricomycotina</taxon>
        <taxon>Agaricomycetes</taxon>
        <taxon>Polyporales</taxon>
        <taxon>Fibroporiaceae</taxon>
        <taxon>Fibroporia</taxon>
    </lineage>
</organism>
<accession>J4HTB7</accession>
<evidence type="ECO:0000256" key="4">
    <source>
        <dbReference type="ARBA" id="ARBA00022692"/>
    </source>
</evidence>
<protein>
    <recommendedName>
        <fullName evidence="14">Cytochrome b5 heme-binding domain-containing protein</fullName>
    </recommendedName>
</protein>
<dbReference type="RefSeq" id="XP_012178685.1">
    <property type="nucleotide sequence ID" value="XM_012323295.1"/>
</dbReference>
<dbReference type="GO" id="GO:0005789">
    <property type="term" value="C:endoplasmic reticulum membrane"/>
    <property type="evidence" value="ECO:0007669"/>
    <property type="project" value="UniProtKB-SubCell"/>
</dbReference>
<dbReference type="FunFam" id="3.10.120.10:FF:000002">
    <property type="entry name" value="Cytochrome b5 type B"/>
    <property type="match status" value="1"/>
</dbReference>
<dbReference type="STRING" id="599839.J4HTB7"/>
<dbReference type="InterPro" id="IPR018506">
    <property type="entry name" value="Cyt_B5_heme-BS"/>
</dbReference>
<name>J4HTB7_9APHY</name>
<keyword evidence="8" id="KW-0249">Electron transport</keyword>
<dbReference type="PROSITE" id="PS50255">
    <property type="entry name" value="CYTOCHROME_B5_2"/>
    <property type="match status" value="1"/>
</dbReference>
<dbReference type="InParanoid" id="J4HTB7"/>
<dbReference type="PANTHER" id="PTHR19359:SF150">
    <property type="entry name" value="CYTOCHROME B5"/>
    <property type="match status" value="1"/>
</dbReference>
<evidence type="ECO:0000259" key="14">
    <source>
        <dbReference type="PROSITE" id="PS50255"/>
    </source>
</evidence>
<dbReference type="InterPro" id="IPR036400">
    <property type="entry name" value="Cyt_B5-like_heme/steroid_sf"/>
</dbReference>
<dbReference type="InterPro" id="IPR050668">
    <property type="entry name" value="Cytochrome_b5"/>
</dbReference>
<evidence type="ECO:0000256" key="11">
    <source>
        <dbReference type="ARBA" id="ARBA00037877"/>
    </source>
</evidence>
<dbReference type="Pfam" id="PF00173">
    <property type="entry name" value="Cyt-b5"/>
    <property type="match status" value="1"/>
</dbReference>
<proteinExistence type="inferred from homology"/>
<dbReference type="InterPro" id="IPR001199">
    <property type="entry name" value="Cyt_B5-like_heme/steroid-bd"/>
</dbReference>
<dbReference type="SMART" id="SM01117">
    <property type="entry name" value="Cyt-b5"/>
    <property type="match status" value="1"/>
</dbReference>
<comment type="similarity">
    <text evidence="12 13">Belongs to the cytochrome b5 family.</text>
</comment>